<evidence type="ECO:0000256" key="7">
    <source>
        <dbReference type="ARBA" id="ARBA00024739"/>
    </source>
</evidence>
<keyword evidence="5" id="KW-0805">Transcription regulation</keyword>
<feature type="domain" description="Anti-sigma-28 factor FlgM C-terminal" evidence="10">
    <location>
        <begin position="42"/>
        <end position="95"/>
    </location>
</feature>
<dbReference type="InterPro" id="IPR031316">
    <property type="entry name" value="FlgM_C"/>
</dbReference>
<dbReference type="RefSeq" id="WP_114960438.1">
    <property type="nucleotide sequence ID" value="NZ_MSZW01000007.1"/>
</dbReference>
<evidence type="ECO:0000256" key="5">
    <source>
        <dbReference type="ARBA" id="ARBA00023015"/>
    </source>
</evidence>
<evidence type="ECO:0000256" key="1">
    <source>
        <dbReference type="ARBA" id="ARBA00005322"/>
    </source>
</evidence>
<evidence type="ECO:0000256" key="4">
    <source>
        <dbReference type="ARBA" id="ARBA00022795"/>
    </source>
</evidence>
<evidence type="ECO:0000256" key="9">
    <source>
        <dbReference type="SAM" id="MobiDB-lite"/>
    </source>
</evidence>
<keyword evidence="3" id="KW-0678">Repressor</keyword>
<evidence type="ECO:0000256" key="8">
    <source>
        <dbReference type="ARBA" id="ARBA00030117"/>
    </source>
</evidence>
<evidence type="ECO:0000256" key="3">
    <source>
        <dbReference type="ARBA" id="ARBA00022491"/>
    </source>
</evidence>
<dbReference type="NCBIfam" id="TIGR03824">
    <property type="entry name" value="FlgM_jcvi"/>
    <property type="match status" value="1"/>
</dbReference>
<protein>
    <recommendedName>
        <fullName evidence="2">Negative regulator of flagellin synthesis</fullName>
    </recommendedName>
    <alternativeName>
        <fullName evidence="8">Anti-sigma-28 factor</fullName>
    </alternativeName>
</protein>
<comment type="caution">
    <text evidence="11">The sequence shown here is derived from an EMBL/GenBank/DDBJ whole genome shotgun (WGS) entry which is preliminary data.</text>
</comment>
<evidence type="ECO:0000256" key="2">
    <source>
        <dbReference type="ARBA" id="ARBA00017823"/>
    </source>
</evidence>
<dbReference type="SUPFAM" id="SSF101498">
    <property type="entry name" value="Anti-sigma factor FlgM"/>
    <property type="match status" value="1"/>
</dbReference>
<keyword evidence="4" id="KW-1005">Bacterial flagellum biogenesis</keyword>
<dbReference type="GO" id="GO:0045892">
    <property type="term" value="P:negative regulation of DNA-templated transcription"/>
    <property type="evidence" value="ECO:0007669"/>
    <property type="project" value="InterPro"/>
</dbReference>
<dbReference type="InterPro" id="IPR007412">
    <property type="entry name" value="FlgM"/>
</dbReference>
<comment type="similarity">
    <text evidence="1">Belongs to the FlgM family.</text>
</comment>
<evidence type="ECO:0000259" key="10">
    <source>
        <dbReference type="Pfam" id="PF04316"/>
    </source>
</evidence>
<dbReference type="InterPro" id="IPR035890">
    <property type="entry name" value="Anti-sigma-28_factor_FlgM_sf"/>
</dbReference>
<name>A0A4R3N5F3_9GAMM</name>
<feature type="region of interest" description="Disordered" evidence="9">
    <location>
        <begin position="20"/>
        <end position="39"/>
    </location>
</feature>
<evidence type="ECO:0000313" key="11">
    <source>
        <dbReference type="EMBL" id="TCT23296.1"/>
    </source>
</evidence>
<dbReference type="Proteomes" id="UP000295414">
    <property type="component" value="Unassembled WGS sequence"/>
</dbReference>
<dbReference type="AlphaFoldDB" id="A0A4R3N5F3"/>
<organism evidence="11 12">
    <name type="scientific">Thermomonas haemolytica</name>
    <dbReference type="NCBI Taxonomy" id="141949"/>
    <lineage>
        <taxon>Bacteria</taxon>
        <taxon>Pseudomonadati</taxon>
        <taxon>Pseudomonadota</taxon>
        <taxon>Gammaproteobacteria</taxon>
        <taxon>Lysobacterales</taxon>
        <taxon>Lysobacteraceae</taxon>
        <taxon>Thermomonas</taxon>
    </lineage>
</organism>
<keyword evidence="6" id="KW-0804">Transcription</keyword>
<gene>
    <name evidence="11" type="ORF">EDC34_106116</name>
</gene>
<reference evidence="11 12" key="1">
    <citation type="submission" date="2019-03" db="EMBL/GenBank/DDBJ databases">
        <title>Genomic Encyclopedia of Type Strains, Phase IV (KMG-IV): sequencing the most valuable type-strain genomes for metagenomic binning, comparative biology and taxonomic classification.</title>
        <authorList>
            <person name="Goeker M."/>
        </authorList>
    </citation>
    <scope>NUCLEOTIDE SEQUENCE [LARGE SCALE GENOMIC DNA]</scope>
    <source>
        <strain evidence="11 12">DSM 13605</strain>
    </source>
</reference>
<evidence type="ECO:0000256" key="6">
    <source>
        <dbReference type="ARBA" id="ARBA00023163"/>
    </source>
</evidence>
<dbReference type="Pfam" id="PF04316">
    <property type="entry name" value="FlgM"/>
    <property type="match status" value="1"/>
</dbReference>
<comment type="function">
    <text evidence="7">Responsible for the coupling of flagellin expression to flagellar assembly by preventing expression of the flagellin genes when a component of the middle class of proteins is defective. It negatively regulates flagellar genes by inhibiting the activity of FliA by directly binding to FliA.</text>
</comment>
<proteinExistence type="inferred from homology"/>
<keyword evidence="12" id="KW-1185">Reference proteome</keyword>
<sequence>MTTKIEGNLPAKPVEARAVTEAAQARAGNPRAPAVQATPPVDSLRLTGEAVGLKAMAKELAGPSKVDMAKVKEIRSAIDNGSYQINPQEIADRLLALEREILK</sequence>
<dbReference type="EMBL" id="SMAP01000006">
    <property type="protein sequence ID" value="TCT23296.1"/>
    <property type="molecule type" value="Genomic_DNA"/>
</dbReference>
<evidence type="ECO:0000313" key="12">
    <source>
        <dbReference type="Proteomes" id="UP000295414"/>
    </source>
</evidence>
<dbReference type="OrthoDB" id="7063735at2"/>
<dbReference type="GO" id="GO:0044781">
    <property type="term" value="P:bacterial-type flagellum organization"/>
    <property type="evidence" value="ECO:0007669"/>
    <property type="project" value="UniProtKB-KW"/>
</dbReference>
<accession>A0A4R3N5F3</accession>